<dbReference type="AlphaFoldDB" id="A0A6G1IRY2"/>
<evidence type="ECO:0000313" key="15">
    <source>
        <dbReference type="Proteomes" id="UP000799291"/>
    </source>
</evidence>
<dbReference type="EC" id="1.14.99.56" evidence="10"/>
<dbReference type="GO" id="GO:0004497">
    <property type="term" value="F:monooxygenase activity"/>
    <property type="evidence" value="ECO:0007669"/>
    <property type="project" value="UniProtKB-KW"/>
</dbReference>
<evidence type="ECO:0000313" key="14">
    <source>
        <dbReference type="EMBL" id="KAF2681006.1"/>
    </source>
</evidence>
<reference evidence="14" key="1">
    <citation type="journal article" date="2020" name="Stud. Mycol.">
        <title>101 Dothideomycetes genomes: a test case for predicting lifestyles and emergence of pathogens.</title>
        <authorList>
            <person name="Haridas S."/>
            <person name="Albert R."/>
            <person name="Binder M."/>
            <person name="Bloem J."/>
            <person name="Labutti K."/>
            <person name="Salamov A."/>
            <person name="Andreopoulos B."/>
            <person name="Baker S."/>
            <person name="Barry K."/>
            <person name="Bills G."/>
            <person name="Bluhm B."/>
            <person name="Cannon C."/>
            <person name="Castanera R."/>
            <person name="Culley D."/>
            <person name="Daum C."/>
            <person name="Ezra D."/>
            <person name="Gonzalez J."/>
            <person name="Henrissat B."/>
            <person name="Kuo A."/>
            <person name="Liang C."/>
            <person name="Lipzen A."/>
            <person name="Lutzoni F."/>
            <person name="Magnuson J."/>
            <person name="Mondo S."/>
            <person name="Nolan M."/>
            <person name="Ohm R."/>
            <person name="Pangilinan J."/>
            <person name="Park H.-J."/>
            <person name="Ramirez L."/>
            <person name="Alfaro M."/>
            <person name="Sun H."/>
            <person name="Tritt A."/>
            <person name="Yoshinaga Y."/>
            <person name="Zwiers L.-H."/>
            <person name="Turgeon B."/>
            <person name="Goodwin S."/>
            <person name="Spatafora J."/>
            <person name="Crous P."/>
            <person name="Grigoriev I."/>
        </authorList>
    </citation>
    <scope>NUCLEOTIDE SEQUENCE</scope>
    <source>
        <strain evidence="14">CBS 122367</strain>
    </source>
</reference>
<keyword evidence="4" id="KW-0479">Metal-binding</keyword>
<dbReference type="SMART" id="SM00236">
    <property type="entry name" value="fCBD"/>
    <property type="match status" value="1"/>
</dbReference>
<comment type="function">
    <text evidence="10">Lytic polysaccharide monooxygenase (LMPO) that depolymerizes crystalline and amorphous polysaccharides via the oxidation of scissile alpha- or beta-(1-4)-glycosidic bonds, yielding C1 and/or C4 oxidation products. Catalysis by LPMOs requires the reduction of the active-site copper from Cu(II) to Cu(I) by a reducing agent and H(2)O(2) or O(2) as a cosubstrate.</text>
</comment>
<accession>A0A6G1IRY2</accession>
<protein>
    <recommendedName>
        <fullName evidence="10">AA9 family lytic polysaccharide monooxygenase</fullName>
        <ecNumber evidence="10">1.14.99.56</ecNumber>
    </recommendedName>
    <alternativeName>
        <fullName evidence="10">Endo-beta-1,4-glucanase</fullName>
    </alternativeName>
    <alternativeName>
        <fullName evidence="10">Glycosyl hydrolase 61 family protein</fullName>
    </alternativeName>
</protein>
<evidence type="ECO:0000259" key="13">
    <source>
        <dbReference type="PROSITE" id="PS51164"/>
    </source>
</evidence>
<keyword evidence="8" id="KW-0503">Monooxygenase</keyword>
<keyword evidence="7" id="KW-0186">Copper</keyword>
<dbReference type="InterPro" id="IPR049892">
    <property type="entry name" value="AA9"/>
</dbReference>
<dbReference type="GO" id="GO:0030248">
    <property type="term" value="F:cellulose binding"/>
    <property type="evidence" value="ECO:0007669"/>
    <property type="project" value="UniProtKB-UniRule"/>
</dbReference>
<comment type="catalytic activity">
    <reaction evidence="10">
        <text>[(1-&gt;4)-beta-D-glucosyl]n+m + reduced acceptor + O2 = 4-dehydro-beta-D-glucosyl-[(1-&gt;4)-beta-D-glucosyl]n-1 + [(1-&gt;4)-beta-D-glucosyl]m + acceptor + H2O.</text>
        <dbReference type="EC" id="1.14.99.56"/>
    </reaction>
</comment>
<evidence type="ECO:0000256" key="8">
    <source>
        <dbReference type="ARBA" id="ARBA00023033"/>
    </source>
</evidence>
<dbReference type="GO" id="GO:0030245">
    <property type="term" value="P:cellulose catabolic process"/>
    <property type="evidence" value="ECO:0007669"/>
    <property type="project" value="UniProtKB-UniRule"/>
</dbReference>
<dbReference type="CDD" id="cd21175">
    <property type="entry name" value="LPMO_AA9"/>
    <property type="match status" value="1"/>
</dbReference>
<evidence type="ECO:0000256" key="6">
    <source>
        <dbReference type="ARBA" id="ARBA00023002"/>
    </source>
</evidence>
<keyword evidence="3 10" id="KW-0964">Secreted</keyword>
<comment type="subcellular location">
    <subcellularLocation>
        <location evidence="2 10">Secreted</location>
    </subcellularLocation>
</comment>
<gene>
    <name evidence="14" type="ORF">K458DRAFT_457561</name>
</gene>
<feature type="signal peptide" evidence="12">
    <location>
        <begin position="1"/>
        <end position="17"/>
    </location>
</feature>
<comment type="cofactor">
    <cofactor evidence="1">
        <name>Cu(2+)</name>
        <dbReference type="ChEBI" id="CHEBI:29036"/>
    </cofactor>
</comment>
<dbReference type="Pfam" id="PF03443">
    <property type="entry name" value="AA9"/>
    <property type="match status" value="1"/>
</dbReference>
<evidence type="ECO:0000256" key="12">
    <source>
        <dbReference type="SAM" id="SignalP"/>
    </source>
</evidence>
<feature type="region of interest" description="Disordered" evidence="11">
    <location>
        <begin position="285"/>
        <end position="315"/>
    </location>
</feature>
<keyword evidence="6" id="KW-0560">Oxidoreductase</keyword>
<dbReference type="Gene3D" id="2.70.50.70">
    <property type="match status" value="1"/>
</dbReference>
<keyword evidence="15" id="KW-1185">Reference proteome</keyword>
<evidence type="ECO:0000256" key="2">
    <source>
        <dbReference type="ARBA" id="ARBA00004613"/>
    </source>
</evidence>
<evidence type="ECO:0000256" key="4">
    <source>
        <dbReference type="ARBA" id="ARBA00022723"/>
    </source>
</evidence>
<evidence type="ECO:0000256" key="11">
    <source>
        <dbReference type="SAM" id="MobiDB-lite"/>
    </source>
</evidence>
<dbReference type="Proteomes" id="UP000799291">
    <property type="component" value="Unassembled WGS sequence"/>
</dbReference>
<evidence type="ECO:0000256" key="1">
    <source>
        <dbReference type="ARBA" id="ARBA00001973"/>
    </source>
</evidence>
<evidence type="ECO:0000256" key="9">
    <source>
        <dbReference type="ARBA" id="ARBA00023157"/>
    </source>
</evidence>
<evidence type="ECO:0000256" key="10">
    <source>
        <dbReference type="RuleBase" id="RU368122"/>
    </source>
</evidence>
<evidence type="ECO:0000256" key="3">
    <source>
        <dbReference type="ARBA" id="ARBA00022525"/>
    </source>
</evidence>
<dbReference type="Pfam" id="PF00734">
    <property type="entry name" value="CBM_1"/>
    <property type="match status" value="1"/>
</dbReference>
<organism evidence="14 15">
    <name type="scientific">Lentithecium fluviatile CBS 122367</name>
    <dbReference type="NCBI Taxonomy" id="1168545"/>
    <lineage>
        <taxon>Eukaryota</taxon>
        <taxon>Fungi</taxon>
        <taxon>Dikarya</taxon>
        <taxon>Ascomycota</taxon>
        <taxon>Pezizomycotina</taxon>
        <taxon>Dothideomycetes</taxon>
        <taxon>Pleosporomycetidae</taxon>
        <taxon>Pleosporales</taxon>
        <taxon>Massarineae</taxon>
        <taxon>Lentitheciaceae</taxon>
        <taxon>Lentithecium</taxon>
    </lineage>
</organism>
<dbReference type="PANTHER" id="PTHR33353">
    <property type="entry name" value="PUTATIVE (AFU_ORTHOLOGUE AFUA_1G12560)-RELATED"/>
    <property type="match status" value="1"/>
</dbReference>
<dbReference type="PROSITE" id="PS00562">
    <property type="entry name" value="CBM1_1"/>
    <property type="match status" value="1"/>
</dbReference>
<feature type="compositionally biased region" description="Low complexity" evidence="11">
    <location>
        <begin position="285"/>
        <end position="311"/>
    </location>
</feature>
<keyword evidence="10" id="KW-0136">Cellulose degradation</keyword>
<keyword evidence="10" id="KW-0119">Carbohydrate metabolism</keyword>
<dbReference type="OrthoDB" id="4849160at2759"/>
<dbReference type="GO" id="GO:0005576">
    <property type="term" value="C:extracellular region"/>
    <property type="evidence" value="ECO:0007669"/>
    <property type="project" value="UniProtKB-SubCell"/>
</dbReference>
<dbReference type="EMBL" id="MU005593">
    <property type="protein sequence ID" value="KAF2681006.1"/>
    <property type="molecule type" value="Genomic_DNA"/>
</dbReference>
<feature type="chain" id="PRO_5026134146" description="AA9 family lytic polysaccharide monooxygenase" evidence="12">
    <location>
        <begin position="18"/>
        <end position="351"/>
    </location>
</feature>
<evidence type="ECO:0000256" key="5">
    <source>
        <dbReference type="ARBA" id="ARBA00022729"/>
    </source>
</evidence>
<dbReference type="InterPro" id="IPR035971">
    <property type="entry name" value="CBD_sf"/>
</dbReference>
<proteinExistence type="predicted"/>
<dbReference type="GO" id="GO:0046872">
    <property type="term" value="F:metal ion binding"/>
    <property type="evidence" value="ECO:0007669"/>
    <property type="project" value="UniProtKB-KW"/>
</dbReference>
<comment type="domain">
    <text evidence="10">Has a modular structure: an endo-beta-1,4-glucanase catalytic module at the N-terminus, a linker rich in serines and threonines, and a C-terminal carbohydrate-binding module (CBM).</text>
</comment>
<dbReference type="InterPro" id="IPR000254">
    <property type="entry name" value="CBD"/>
</dbReference>
<dbReference type="PROSITE" id="PS51164">
    <property type="entry name" value="CBM1_2"/>
    <property type="match status" value="1"/>
</dbReference>
<evidence type="ECO:0000256" key="7">
    <source>
        <dbReference type="ARBA" id="ARBA00023008"/>
    </source>
</evidence>
<name>A0A6G1IRY2_9PLEO</name>
<dbReference type="GO" id="GO:0008810">
    <property type="term" value="F:cellulase activity"/>
    <property type="evidence" value="ECO:0007669"/>
    <property type="project" value="UniProtKB-UniRule"/>
</dbReference>
<dbReference type="InterPro" id="IPR005103">
    <property type="entry name" value="AA9_LPMO"/>
</dbReference>
<feature type="domain" description="CBM1" evidence="13">
    <location>
        <begin position="315"/>
        <end position="351"/>
    </location>
</feature>
<keyword evidence="5 12" id="KW-0732">Signal</keyword>
<keyword evidence="10" id="KW-0624">Polysaccharide degradation</keyword>
<dbReference type="PANTHER" id="PTHR33353:SF1">
    <property type="entry name" value="ENDO-BETA-1,4-GLUCANASE D"/>
    <property type="match status" value="1"/>
</dbReference>
<dbReference type="SUPFAM" id="SSF57180">
    <property type="entry name" value="Cellulose-binding domain"/>
    <property type="match status" value="1"/>
</dbReference>
<keyword evidence="9 10" id="KW-1015">Disulfide bond</keyword>
<sequence length="351" mass="35735">MFSQFILSSALVAAVAAHQNLHQFWVNGETPGYEVGIRPSGNGNNPVTDVTSIDIVCNVPSTTKPSSQVEVVPVIEGNTIKVQWDSSSHPGPITHMLAGPFDDVTAESGKGAWVKVDELDYVDGKWANELMQAVNMTHEFTLPIGLASGQYLLRSEMLALHGAQTIGGAQFYIGCMQIKVTGTGSAGSCTPSIELPGAYNANDANIYIPNVYNGFDPTNYTAPGGPVASCGGSGSGSSITSKIPSSTVLPISSAATSSATETSAATTPVSDVPATDVAATSAAIAPSSSLTTSAPTSTLVPPTSTATTPTTGAGGEVAKYGQCGGKNYSGATACASGSTCKVQNDYYSQCV</sequence>